<dbReference type="EMBL" id="JAHRWL010000001">
    <property type="protein sequence ID" value="MBV2359057.1"/>
    <property type="molecule type" value="Genomic_DNA"/>
</dbReference>
<name>A0ABS6N5Y9_9RHOB</name>
<evidence type="ECO:0000313" key="3">
    <source>
        <dbReference type="EMBL" id="MBV2359057.1"/>
    </source>
</evidence>
<dbReference type="PANTHER" id="PTHR10204">
    <property type="entry name" value="NAD P H OXIDOREDUCTASE-RELATED"/>
    <property type="match status" value="1"/>
</dbReference>
<keyword evidence="1" id="KW-0560">Oxidoreductase</keyword>
<dbReference type="InterPro" id="IPR003680">
    <property type="entry name" value="Flavodoxin_fold"/>
</dbReference>
<dbReference type="RefSeq" id="WP_217776890.1">
    <property type="nucleotide sequence ID" value="NZ_JAHRWL010000001.1"/>
</dbReference>
<proteinExistence type="predicted"/>
<accession>A0ABS6N5Y9</accession>
<keyword evidence="4" id="KW-1185">Reference proteome</keyword>
<dbReference type="Proteomes" id="UP001166293">
    <property type="component" value="Unassembled WGS sequence"/>
</dbReference>
<gene>
    <name evidence="3" type="ORF">KUH32_04655</name>
</gene>
<comment type="caution">
    <text evidence="3">The sequence shown here is derived from an EMBL/GenBank/DDBJ whole genome shotgun (WGS) entry which is preliminary data.</text>
</comment>
<organism evidence="3 4">
    <name type="scientific">Thalassococcus arenae</name>
    <dbReference type="NCBI Taxonomy" id="2851652"/>
    <lineage>
        <taxon>Bacteria</taxon>
        <taxon>Pseudomonadati</taxon>
        <taxon>Pseudomonadota</taxon>
        <taxon>Alphaproteobacteria</taxon>
        <taxon>Rhodobacterales</taxon>
        <taxon>Roseobacteraceae</taxon>
        <taxon>Thalassococcus</taxon>
    </lineage>
</organism>
<feature type="domain" description="Flavodoxin-like fold" evidence="2">
    <location>
        <begin position="4"/>
        <end position="190"/>
    </location>
</feature>
<evidence type="ECO:0000313" key="4">
    <source>
        <dbReference type="Proteomes" id="UP001166293"/>
    </source>
</evidence>
<sequence length="244" mass="26353">MATCLIVSAHPSPVSFTAAWAQASTRAARNAGYTVLQSDLYAMAFDPAERAAPSGIEGAYDPLKAQETGRVSADAAREAAKIEAAELVVFHFPIWWFGPPAILKGWCDRALIHGRLHDVDHRFDTGPCRGKTALFCVTTGAGAAEVGPGGKEGRLDLLLWPLAYTLRYCGFDIAEPVAEHGVHGYWEGADKAALDTRLAARLGAQQALIADLPNRPRWRFHPDDDFDAAGRLKPGIAPLWPFHG</sequence>
<dbReference type="PANTHER" id="PTHR10204:SF34">
    <property type="entry name" value="NAD(P)H DEHYDROGENASE [QUINONE] 1 ISOFORM 1"/>
    <property type="match status" value="1"/>
</dbReference>
<dbReference type="Pfam" id="PF02525">
    <property type="entry name" value="Flavodoxin_2"/>
    <property type="match status" value="1"/>
</dbReference>
<evidence type="ECO:0000259" key="2">
    <source>
        <dbReference type="Pfam" id="PF02525"/>
    </source>
</evidence>
<reference evidence="3" key="1">
    <citation type="submission" date="2021-06" db="EMBL/GenBank/DDBJ databases">
        <title>Thalassococcus sp. CAU 1522 isolated from sea sand, Republic of Korea.</title>
        <authorList>
            <person name="Kim W."/>
        </authorList>
    </citation>
    <scope>NUCLEOTIDE SEQUENCE</scope>
    <source>
        <strain evidence="3">CAU 1522</strain>
    </source>
</reference>
<dbReference type="InterPro" id="IPR051545">
    <property type="entry name" value="NAD(P)H_dehydrogenase_qn"/>
</dbReference>
<protein>
    <submittedName>
        <fullName evidence="3">NAD(P)H-dependent oxidoreductase</fullName>
    </submittedName>
</protein>
<evidence type="ECO:0000256" key="1">
    <source>
        <dbReference type="ARBA" id="ARBA00023002"/>
    </source>
</evidence>